<dbReference type="Proteomes" id="UP001296967">
    <property type="component" value="Unassembled WGS sequence"/>
</dbReference>
<keyword evidence="3" id="KW-0472">Membrane</keyword>
<feature type="transmembrane region" description="Helical" evidence="3">
    <location>
        <begin position="436"/>
        <end position="457"/>
    </location>
</feature>
<evidence type="ECO:0000256" key="3">
    <source>
        <dbReference type="SAM" id="Phobius"/>
    </source>
</evidence>
<dbReference type="GO" id="GO:0004713">
    <property type="term" value="F:protein tyrosine kinase activity"/>
    <property type="evidence" value="ECO:0007669"/>
    <property type="project" value="TreeGrafter"/>
</dbReference>
<dbReference type="PANTHER" id="PTHR32309">
    <property type="entry name" value="TYROSINE-PROTEIN KINASE"/>
    <property type="match status" value="1"/>
</dbReference>
<reference evidence="5" key="2">
    <citation type="journal article" date="2020" name="Microorganisms">
        <title>Osmotic Adaptation and Compatible Solute Biosynthesis of Phototrophic Bacteria as Revealed from Genome Analyses.</title>
        <authorList>
            <person name="Imhoff J.F."/>
            <person name="Rahn T."/>
            <person name="Kunzel S."/>
            <person name="Keller A."/>
            <person name="Neulinger S.C."/>
        </authorList>
    </citation>
    <scope>NUCLEOTIDE SEQUENCE</scope>
    <source>
        <strain evidence="5">DSM 4395</strain>
    </source>
</reference>
<evidence type="ECO:0000256" key="2">
    <source>
        <dbReference type="SAM" id="MobiDB-lite"/>
    </source>
</evidence>
<evidence type="ECO:0000259" key="4">
    <source>
        <dbReference type="Pfam" id="PF13807"/>
    </source>
</evidence>
<dbReference type="RefSeq" id="WP_201245072.1">
    <property type="nucleotide sequence ID" value="NZ_NHSF01000054.1"/>
</dbReference>
<keyword evidence="1" id="KW-0175">Coiled coil</keyword>
<reference evidence="5" key="1">
    <citation type="submission" date="2017-05" db="EMBL/GenBank/DDBJ databases">
        <authorList>
            <person name="Imhoff J.F."/>
            <person name="Rahn T."/>
            <person name="Kuenzel S."/>
            <person name="Neulinger S.C."/>
        </authorList>
    </citation>
    <scope>NUCLEOTIDE SEQUENCE</scope>
    <source>
        <strain evidence="5">DSM 4395</strain>
    </source>
</reference>
<feature type="transmembrane region" description="Helical" evidence="3">
    <location>
        <begin position="495"/>
        <end position="522"/>
    </location>
</feature>
<feature type="region of interest" description="Disordered" evidence="2">
    <location>
        <begin position="244"/>
        <end position="263"/>
    </location>
</feature>
<protein>
    <recommendedName>
        <fullName evidence="4">Tyrosine-protein kinase G-rich domain-containing protein</fullName>
    </recommendedName>
</protein>
<keyword evidence="3" id="KW-1133">Transmembrane helix</keyword>
<keyword evidence="3" id="KW-0812">Transmembrane</keyword>
<dbReference type="GO" id="GO:0005886">
    <property type="term" value="C:plasma membrane"/>
    <property type="evidence" value="ECO:0007669"/>
    <property type="project" value="TreeGrafter"/>
</dbReference>
<keyword evidence="6" id="KW-1185">Reference proteome</keyword>
<organism evidence="5 6">
    <name type="scientific">Halochromatium salexigens</name>
    <name type="common">Chromatium salexigens</name>
    <dbReference type="NCBI Taxonomy" id="49447"/>
    <lineage>
        <taxon>Bacteria</taxon>
        <taxon>Pseudomonadati</taxon>
        <taxon>Pseudomonadota</taxon>
        <taxon>Gammaproteobacteria</taxon>
        <taxon>Chromatiales</taxon>
        <taxon>Chromatiaceae</taxon>
        <taxon>Halochromatium</taxon>
    </lineage>
</organism>
<dbReference type="SUPFAM" id="SSF57997">
    <property type="entry name" value="Tropomyosin"/>
    <property type="match status" value="1"/>
</dbReference>
<comment type="caution">
    <text evidence="5">The sequence shown here is derived from an EMBL/GenBank/DDBJ whole genome shotgun (WGS) entry which is preliminary data.</text>
</comment>
<evidence type="ECO:0000313" key="6">
    <source>
        <dbReference type="Proteomes" id="UP001296967"/>
    </source>
</evidence>
<dbReference type="InterPro" id="IPR014345">
    <property type="entry name" value="XrtA_polysacc_chain"/>
</dbReference>
<evidence type="ECO:0000313" key="5">
    <source>
        <dbReference type="EMBL" id="MBK5930551.1"/>
    </source>
</evidence>
<evidence type="ECO:0000256" key="1">
    <source>
        <dbReference type="SAM" id="Coils"/>
    </source>
</evidence>
<dbReference type="InterPro" id="IPR032807">
    <property type="entry name" value="GNVR"/>
</dbReference>
<dbReference type="PANTHER" id="PTHR32309:SF13">
    <property type="entry name" value="FERRIC ENTEROBACTIN TRANSPORT PROTEIN FEPE"/>
    <property type="match status" value="1"/>
</dbReference>
<gene>
    <name evidence="5" type="ORF">CCR82_08465</name>
</gene>
<dbReference type="NCBIfam" id="TIGR03007">
    <property type="entry name" value="pepcterm_ChnLen"/>
    <property type="match status" value="1"/>
</dbReference>
<accession>A0AAJ0UFK7</accession>
<feature type="domain" description="Tyrosine-protein kinase G-rich" evidence="4">
    <location>
        <begin position="377"/>
        <end position="455"/>
    </location>
</feature>
<dbReference type="InterPro" id="IPR050445">
    <property type="entry name" value="Bact_polysacc_biosynth/exp"/>
</dbReference>
<feature type="coiled-coil region" evidence="1">
    <location>
        <begin position="168"/>
        <end position="238"/>
    </location>
</feature>
<feature type="coiled-coil region" evidence="1">
    <location>
        <begin position="265"/>
        <end position="398"/>
    </location>
</feature>
<dbReference type="AlphaFoldDB" id="A0AAJ0UFK7"/>
<dbReference type="EMBL" id="NHSF01000054">
    <property type="protein sequence ID" value="MBK5930551.1"/>
    <property type="molecule type" value="Genomic_DNA"/>
</dbReference>
<name>A0AAJ0UFK7_HALSE</name>
<sequence>MHELLSQVLGYIRGVWRFRWLVLAVAWAVSLGGWAYVAEIPNEYRASARVHVDTRSMLAPLLRGLAVGSDINQRVSMMTRMMLTRPNLEKIARATDMHLQAGTEAQMDGVIGRLRSGTQIQGTREGDIYNLSYKSRNPEEAYRVVQAMLDLFVEGALSDTRSDSEMARRFIDEQIEAYEQRLEAAEQRLADFRRENVGMLPGESGDYYQRLQSAQSELQKTELELQEAERRRDEIERQLTGEAPTFGIMGPMASGPSGAGRRSVDPELEARIQQLRERLDELRLSFTDQHPDIRSIKRTLEQLEQQREELLAQLPPQEQTARQGDNLEANPVFQQLRMAKSNAEIEVSALQVRAAEQRRRIEELQGLVNTIPEIEAELKRLNRDYSVNQENYRALLQRREQANLSQNVEDQGEQVQFRVIEPARVPKSPSAPNRPAMFTGVLVLGLGAGGGLAFLLSQLRPVFDDRRTLNRLTGFPVLGNVGYHRSEQQRKRERLWLLAFIGAGLLLLLAYFVTVATAGSYLKPLGQLF</sequence>
<dbReference type="Pfam" id="PF13807">
    <property type="entry name" value="GNVR"/>
    <property type="match status" value="1"/>
</dbReference>
<proteinExistence type="predicted"/>
<feature type="transmembrane region" description="Helical" evidence="3">
    <location>
        <begin position="20"/>
        <end position="37"/>
    </location>
</feature>